<dbReference type="AlphaFoldDB" id="A0A4Q1BQC2"/>
<accession>A0A4Q1BQC2</accession>
<dbReference type="InParanoid" id="A0A4Q1BQC2"/>
<comment type="caution">
    <text evidence="1">The sequence shown here is derived from an EMBL/GenBank/DDBJ whole genome shotgun (WGS) entry which is preliminary data.</text>
</comment>
<keyword evidence="2" id="KW-1185">Reference proteome</keyword>
<organism evidence="1 2">
    <name type="scientific">Tremella mesenterica</name>
    <name type="common">Jelly fungus</name>
    <dbReference type="NCBI Taxonomy" id="5217"/>
    <lineage>
        <taxon>Eukaryota</taxon>
        <taxon>Fungi</taxon>
        <taxon>Dikarya</taxon>
        <taxon>Basidiomycota</taxon>
        <taxon>Agaricomycotina</taxon>
        <taxon>Tremellomycetes</taxon>
        <taxon>Tremellales</taxon>
        <taxon>Tremellaceae</taxon>
        <taxon>Tremella</taxon>
    </lineage>
</organism>
<sequence length="61" mass="6867">MVQIDDFLLQADLAAMATGEGRINRKTGRPVRSQEVYDRYWDLSVDVLAIARRQVGEGDLS</sequence>
<name>A0A4Q1BQC2_TREME</name>
<protein>
    <submittedName>
        <fullName evidence="1">Uncharacterized protein</fullName>
    </submittedName>
</protein>
<evidence type="ECO:0000313" key="1">
    <source>
        <dbReference type="EMBL" id="RXK40129.1"/>
    </source>
</evidence>
<reference evidence="1 2" key="1">
    <citation type="submission" date="2016-06" db="EMBL/GenBank/DDBJ databases">
        <title>Evolution of pathogenesis and genome organization in the Tremellales.</title>
        <authorList>
            <person name="Cuomo C."/>
            <person name="Litvintseva A."/>
            <person name="Heitman J."/>
            <person name="Chen Y."/>
            <person name="Sun S."/>
            <person name="Springer D."/>
            <person name="Dromer F."/>
            <person name="Young S."/>
            <person name="Zeng Q."/>
            <person name="Chapman S."/>
            <person name="Gujja S."/>
            <person name="Saif S."/>
            <person name="Birren B."/>
        </authorList>
    </citation>
    <scope>NUCLEOTIDE SEQUENCE [LARGE SCALE GENOMIC DNA]</scope>
    <source>
        <strain evidence="1 2">ATCC 28783</strain>
    </source>
</reference>
<dbReference type="Proteomes" id="UP000289152">
    <property type="component" value="Unassembled WGS sequence"/>
</dbReference>
<dbReference type="EMBL" id="SDIL01000022">
    <property type="protein sequence ID" value="RXK40129.1"/>
    <property type="molecule type" value="Genomic_DNA"/>
</dbReference>
<evidence type="ECO:0000313" key="2">
    <source>
        <dbReference type="Proteomes" id="UP000289152"/>
    </source>
</evidence>
<gene>
    <name evidence="1" type="ORF">M231_02586</name>
</gene>
<proteinExistence type="predicted"/>